<gene>
    <name evidence="1" type="ORF">GCM10009560_26620</name>
</gene>
<dbReference type="Proteomes" id="UP001501578">
    <property type="component" value="Unassembled WGS sequence"/>
</dbReference>
<sequence length="202" mass="22508">MLEVIGAGFGRTGTLSMKAALERLGFGPCYHAVEVMRHPEHVPLWDAAAAGAPDWETVFDGYRSTVDFPSTLYWKELIAAYPEAKVILTLRDPQAWYASVRSTVVAEAEAKVADGDPPPDWLLAVVERVREEKAAIAWFEEHNAEVRSTVPADRLLVFEVTQGWGPLCAFLGVEAPAEPFPRLNEREKFRELLDGIDAERRS</sequence>
<dbReference type="EMBL" id="BAAAHQ010000011">
    <property type="protein sequence ID" value="GAA0925260.1"/>
    <property type="molecule type" value="Genomic_DNA"/>
</dbReference>
<evidence type="ECO:0000313" key="1">
    <source>
        <dbReference type="EMBL" id="GAA0925260.1"/>
    </source>
</evidence>
<dbReference type="PANTHER" id="PTHR36978:SF4">
    <property type="entry name" value="P-LOOP CONTAINING NUCLEOSIDE TRIPHOSPHATE HYDROLASE PROTEIN"/>
    <property type="match status" value="1"/>
</dbReference>
<organism evidence="1 2">
    <name type="scientific">Nonomuraea longicatena</name>
    <dbReference type="NCBI Taxonomy" id="83682"/>
    <lineage>
        <taxon>Bacteria</taxon>
        <taxon>Bacillati</taxon>
        <taxon>Actinomycetota</taxon>
        <taxon>Actinomycetes</taxon>
        <taxon>Streptosporangiales</taxon>
        <taxon>Streptosporangiaceae</taxon>
        <taxon>Nonomuraea</taxon>
    </lineage>
</organism>
<dbReference type="Pfam" id="PF17784">
    <property type="entry name" value="Sulfotransfer_4"/>
    <property type="match status" value="1"/>
</dbReference>
<protein>
    <submittedName>
        <fullName evidence="1">Sulfotransferase family protein</fullName>
    </submittedName>
</protein>
<dbReference type="RefSeq" id="WP_343950127.1">
    <property type="nucleotide sequence ID" value="NZ_BAAAHQ010000011.1"/>
</dbReference>
<evidence type="ECO:0000313" key="2">
    <source>
        <dbReference type="Proteomes" id="UP001501578"/>
    </source>
</evidence>
<dbReference type="PANTHER" id="PTHR36978">
    <property type="entry name" value="P-LOOP CONTAINING NUCLEOTIDE TRIPHOSPHATE HYDROLASE"/>
    <property type="match status" value="1"/>
</dbReference>
<dbReference type="SUPFAM" id="SSF52540">
    <property type="entry name" value="P-loop containing nucleoside triphosphate hydrolases"/>
    <property type="match status" value="1"/>
</dbReference>
<dbReference type="InterPro" id="IPR040632">
    <property type="entry name" value="Sulfotransfer_4"/>
</dbReference>
<name>A0ABP3ZQ26_9ACTN</name>
<proteinExistence type="predicted"/>
<dbReference type="Gene3D" id="3.40.50.300">
    <property type="entry name" value="P-loop containing nucleotide triphosphate hydrolases"/>
    <property type="match status" value="1"/>
</dbReference>
<dbReference type="InterPro" id="IPR027417">
    <property type="entry name" value="P-loop_NTPase"/>
</dbReference>
<accession>A0ABP3ZQ26</accession>
<keyword evidence="2" id="KW-1185">Reference proteome</keyword>
<reference evidence="2" key="1">
    <citation type="journal article" date="2019" name="Int. J. Syst. Evol. Microbiol.">
        <title>The Global Catalogue of Microorganisms (GCM) 10K type strain sequencing project: providing services to taxonomists for standard genome sequencing and annotation.</title>
        <authorList>
            <consortium name="The Broad Institute Genomics Platform"/>
            <consortium name="The Broad Institute Genome Sequencing Center for Infectious Disease"/>
            <person name="Wu L."/>
            <person name="Ma J."/>
        </authorList>
    </citation>
    <scope>NUCLEOTIDE SEQUENCE [LARGE SCALE GENOMIC DNA]</scope>
    <source>
        <strain evidence="2">JCM 11136</strain>
    </source>
</reference>
<comment type="caution">
    <text evidence="1">The sequence shown here is derived from an EMBL/GenBank/DDBJ whole genome shotgun (WGS) entry which is preliminary data.</text>
</comment>